<evidence type="ECO:0000313" key="9">
    <source>
        <dbReference type="Proteomes" id="UP000515123"/>
    </source>
</evidence>
<feature type="repeat" description="Pumilio" evidence="7">
    <location>
        <begin position="562"/>
        <end position="597"/>
    </location>
</feature>
<reference evidence="9" key="1">
    <citation type="journal article" date="2015" name="Nat. Genet.">
        <title>The pineapple genome and the evolution of CAM photosynthesis.</title>
        <authorList>
            <person name="Ming R."/>
            <person name="VanBuren R."/>
            <person name="Wai C.M."/>
            <person name="Tang H."/>
            <person name="Schatz M.C."/>
            <person name="Bowers J.E."/>
            <person name="Lyons E."/>
            <person name="Wang M.L."/>
            <person name="Chen J."/>
            <person name="Biggers E."/>
            <person name="Zhang J."/>
            <person name="Huang L."/>
            <person name="Zhang L."/>
            <person name="Miao W."/>
            <person name="Zhang J."/>
            <person name="Ye Z."/>
            <person name="Miao C."/>
            <person name="Lin Z."/>
            <person name="Wang H."/>
            <person name="Zhou H."/>
            <person name="Yim W.C."/>
            <person name="Priest H.D."/>
            <person name="Zheng C."/>
            <person name="Woodhouse M."/>
            <person name="Edger P.P."/>
            <person name="Guyot R."/>
            <person name="Guo H.B."/>
            <person name="Guo H."/>
            <person name="Zheng G."/>
            <person name="Singh R."/>
            <person name="Sharma A."/>
            <person name="Min X."/>
            <person name="Zheng Y."/>
            <person name="Lee H."/>
            <person name="Gurtowski J."/>
            <person name="Sedlazeck F.J."/>
            <person name="Harkess A."/>
            <person name="McKain M.R."/>
            <person name="Liao Z."/>
            <person name="Fang J."/>
            <person name="Liu J."/>
            <person name="Zhang X."/>
            <person name="Zhang Q."/>
            <person name="Hu W."/>
            <person name="Qin Y."/>
            <person name="Wang K."/>
            <person name="Chen L.Y."/>
            <person name="Shirley N."/>
            <person name="Lin Y.R."/>
            <person name="Liu L.Y."/>
            <person name="Hernandez A.G."/>
            <person name="Wright C.L."/>
            <person name="Bulone V."/>
            <person name="Tuskan G.A."/>
            <person name="Heath K."/>
            <person name="Zee F."/>
            <person name="Moore P.H."/>
            <person name="Sunkar R."/>
            <person name="Leebens-Mack J.H."/>
            <person name="Mockler T."/>
            <person name="Bennetzen J.L."/>
            <person name="Freeling M."/>
            <person name="Sankoff D."/>
            <person name="Paterson A.H."/>
            <person name="Zhu X."/>
            <person name="Yang X."/>
            <person name="Smith J.A."/>
            <person name="Cushman J.C."/>
            <person name="Paull R.E."/>
            <person name="Yu Q."/>
        </authorList>
    </citation>
    <scope>NUCLEOTIDE SEQUENCE [LARGE SCALE GENOMIC DNA]</scope>
    <source>
        <strain evidence="9">cv. F153</strain>
    </source>
</reference>
<evidence type="ECO:0000256" key="2">
    <source>
        <dbReference type="ARBA" id="ARBA00022490"/>
    </source>
</evidence>
<keyword evidence="3" id="KW-0677">Repeat</keyword>
<feature type="repeat" description="Pumilio" evidence="7">
    <location>
        <begin position="671"/>
        <end position="706"/>
    </location>
</feature>
<dbReference type="InterPro" id="IPR012940">
    <property type="entry name" value="NABP"/>
</dbReference>
<evidence type="ECO:0000256" key="1">
    <source>
        <dbReference type="ARBA" id="ARBA00004496"/>
    </source>
</evidence>
<reference evidence="10" key="2">
    <citation type="submission" date="2025-08" db="UniProtKB">
        <authorList>
            <consortium name="RefSeq"/>
        </authorList>
    </citation>
    <scope>IDENTIFICATION</scope>
    <source>
        <tissue evidence="10">Leaf</tissue>
    </source>
</reference>
<feature type="repeat" description="Pumilio" evidence="7">
    <location>
        <begin position="454"/>
        <end position="489"/>
    </location>
</feature>
<comment type="subcellular location">
    <subcellularLocation>
        <location evidence="1">Cytoplasm</location>
    </subcellularLocation>
</comment>
<protein>
    <submittedName>
        <fullName evidence="10">Pumilio homolog 1-like isoform X1</fullName>
    </submittedName>
</protein>
<feature type="repeat" description="Pumilio" evidence="7">
    <location>
        <begin position="635"/>
        <end position="670"/>
    </location>
</feature>
<dbReference type="InterPro" id="IPR011989">
    <property type="entry name" value="ARM-like"/>
</dbReference>
<dbReference type="SUPFAM" id="SSF48371">
    <property type="entry name" value="ARM repeat"/>
    <property type="match status" value="1"/>
</dbReference>
<organism evidence="9 10">
    <name type="scientific">Ananas comosus</name>
    <name type="common">Pineapple</name>
    <name type="synonym">Ananas ananas</name>
    <dbReference type="NCBI Taxonomy" id="4615"/>
    <lineage>
        <taxon>Eukaryota</taxon>
        <taxon>Viridiplantae</taxon>
        <taxon>Streptophyta</taxon>
        <taxon>Embryophyta</taxon>
        <taxon>Tracheophyta</taxon>
        <taxon>Spermatophyta</taxon>
        <taxon>Magnoliopsida</taxon>
        <taxon>Liliopsida</taxon>
        <taxon>Poales</taxon>
        <taxon>Bromeliaceae</taxon>
        <taxon>Bromelioideae</taxon>
        <taxon>Ananas</taxon>
    </lineage>
</organism>
<evidence type="ECO:0000256" key="7">
    <source>
        <dbReference type="PROSITE-ProRule" id="PRU00317"/>
    </source>
</evidence>
<proteinExistence type="predicted"/>
<dbReference type="Pfam" id="PF00806">
    <property type="entry name" value="PUF"/>
    <property type="match status" value="8"/>
</dbReference>
<dbReference type="PANTHER" id="PTHR12537:SF12">
    <property type="entry name" value="MATERNAL PROTEIN PUMILIO"/>
    <property type="match status" value="1"/>
</dbReference>
<comment type="function">
    <text evidence="6">Sequence-specific RNA-binding protein that regulates translation and mRNA stability by binding the 3'-UTR of target mRNAs. Binds the APUM-binding elements (APBEs) in the 3'-UTR mRNA sequence of CLV1, PNH, WUS and FAS2.</text>
</comment>
<dbReference type="InterPro" id="IPR016024">
    <property type="entry name" value="ARM-type_fold"/>
</dbReference>
<dbReference type="FunFam" id="1.25.10.10:FF:000004">
    <property type="entry name" value="Pumilio homolog 1 isoform 2"/>
    <property type="match status" value="1"/>
</dbReference>
<dbReference type="InterPro" id="IPR033712">
    <property type="entry name" value="Pumilio_RNA-bd"/>
</dbReference>
<feature type="repeat" description="Pumilio" evidence="7">
    <location>
        <begin position="490"/>
        <end position="525"/>
    </location>
</feature>
<evidence type="ECO:0000313" key="10">
    <source>
        <dbReference type="RefSeq" id="XP_020085054.1"/>
    </source>
</evidence>
<dbReference type="Pfam" id="PF07990">
    <property type="entry name" value="NABP"/>
    <property type="match status" value="1"/>
</dbReference>
<dbReference type="PROSITE" id="PS50303">
    <property type="entry name" value="PUM_HD"/>
    <property type="match status" value="1"/>
</dbReference>
<dbReference type="PANTHER" id="PTHR12537">
    <property type="entry name" value="RNA BINDING PROTEIN PUMILIO-RELATED"/>
    <property type="match status" value="1"/>
</dbReference>
<dbReference type="Proteomes" id="UP000515123">
    <property type="component" value="Linkage group 3"/>
</dbReference>
<dbReference type="SMART" id="SM00025">
    <property type="entry name" value="Pumilio"/>
    <property type="match status" value="8"/>
</dbReference>
<sequence length="788" mass="87945">MGPVAPRSRGLANGEGREIDALLEERNHGGGAAAFDPFRGASAPPTMEGSRAALASLFGVDGGAEEVAGEEEMRGHPDYLSYYYAPGNFNPRLPPPAVSREDWRAVRRISESRRRGSDCDLDSNSLFSVQPCLAGSRREQRAVVPPHLSPDWRDSAGLGARRSLTHLSQDDMGHSASPYACHSQPISRNKFDSIVDQMGVSSVRLNGMEDVDSLQTGLTYPSIVRNKSFSSISRPCFNVDRETLSEDAFEHISSFKGDYADISTALSGLHLSNSTTMYGKYPVQEQLHKMPNNHPDRAGAAFLRSEEGRYLNGIRNQLLSNSQVPVMDKIHTPLLQRESDIRMQAGANLSPLRSNYFHTAQMGLSEYQKAYLESLISQQKMSDSRLLGNPDSGIGLPYLGTQSSRTSNSSFGSLSPFEHNDQQFFLSSPARVAATRSMLDELKHNKIRTFELADIVGHVIEFSLDQYGSRFIQQKLETALVGEKSKIFPEILAHALSLTKDVFGNYVIQKFFELGTESQRNQLSDQILGHVLHLSLQTYGCRVIQKALEVVDLDLRTQIASELDGFVMKCIRDQNGNHVIQKCIECVPEDRIQFIISTVFGQVSVLSTHPYGCRVIQRILEHCVDQKTLSIVMDDIMQSLSTLSYDQYGNYVVQHVLQYGKPEQRSAIIHKLRGQIVEMSLEKFASNVVEKCLIYGSPEDRQLQINEIMGSSGENENLQIMMKDQFANYVIQTVLETCDDETRKLILSRIRAHLAVLKNYTYGKHIVARVEKLIVAGEKRMGMPPKLS</sequence>
<evidence type="ECO:0000256" key="5">
    <source>
        <dbReference type="ARBA" id="ARBA00022884"/>
    </source>
</evidence>
<name>A0A6P5ENJ3_ANACO</name>
<evidence type="ECO:0000256" key="4">
    <source>
        <dbReference type="ARBA" id="ARBA00022845"/>
    </source>
</evidence>
<keyword evidence="4" id="KW-0810">Translation regulation</keyword>
<dbReference type="Gene3D" id="1.25.10.10">
    <property type="entry name" value="Leucine-rich Repeat Variant"/>
    <property type="match status" value="1"/>
</dbReference>
<dbReference type="GO" id="GO:0005737">
    <property type="term" value="C:cytoplasm"/>
    <property type="evidence" value="ECO:0007669"/>
    <property type="project" value="UniProtKB-SubCell"/>
</dbReference>
<accession>A0A6P5ENJ3</accession>
<evidence type="ECO:0000259" key="8">
    <source>
        <dbReference type="PROSITE" id="PS50303"/>
    </source>
</evidence>
<dbReference type="InterPro" id="IPR033133">
    <property type="entry name" value="PUM-HD"/>
</dbReference>
<gene>
    <name evidence="10" type="primary">LOC109707926</name>
</gene>
<feature type="repeat" description="Pumilio" evidence="7">
    <location>
        <begin position="526"/>
        <end position="561"/>
    </location>
</feature>
<dbReference type="AlphaFoldDB" id="A0A6P5ENJ3"/>
<keyword evidence="2" id="KW-0963">Cytoplasm</keyword>
<dbReference type="GeneID" id="109707926"/>
<dbReference type="PROSITE" id="PS50302">
    <property type="entry name" value="PUM"/>
    <property type="match status" value="8"/>
</dbReference>
<feature type="repeat" description="Pumilio" evidence="7">
    <location>
        <begin position="707"/>
        <end position="748"/>
    </location>
</feature>
<dbReference type="GO" id="GO:0003729">
    <property type="term" value="F:mRNA binding"/>
    <property type="evidence" value="ECO:0007669"/>
    <property type="project" value="UniProtKB-ARBA"/>
</dbReference>
<keyword evidence="5" id="KW-0694">RNA-binding</keyword>
<dbReference type="InterPro" id="IPR001313">
    <property type="entry name" value="Pumilio_RNA-bd_rpt"/>
</dbReference>
<feature type="repeat" description="Pumilio" evidence="7">
    <location>
        <begin position="598"/>
        <end position="634"/>
    </location>
</feature>
<feature type="domain" description="PUM-HD" evidence="8">
    <location>
        <begin position="433"/>
        <end position="774"/>
    </location>
</feature>
<dbReference type="CDD" id="cd07920">
    <property type="entry name" value="Pumilio"/>
    <property type="match status" value="1"/>
</dbReference>
<evidence type="ECO:0000256" key="6">
    <source>
        <dbReference type="ARBA" id="ARBA00055193"/>
    </source>
</evidence>
<dbReference type="GO" id="GO:0006417">
    <property type="term" value="P:regulation of translation"/>
    <property type="evidence" value="ECO:0007669"/>
    <property type="project" value="UniProtKB-KW"/>
</dbReference>
<keyword evidence="9" id="KW-1185">Reference proteome</keyword>
<evidence type="ECO:0000256" key="3">
    <source>
        <dbReference type="ARBA" id="ARBA00022737"/>
    </source>
</evidence>
<dbReference type="OrthoDB" id="668540at2759"/>
<dbReference type="RefSeq" id="XP_020085054.1">
    <property type="nucleotide sequence ID" value="XM_020229465.1"/>
</dbReference>